<dbReference type="Gene3D" id="1.25.40.10">
    <property type="entry name" value="Tetratricopeptide repeat domain"/>
    <property type="match status" value="1"/>
</dbReference>
<dbReference type="InterPro" id="IPR011990">
    <property type="entry name" value="TPR-like_helical_dom_sf"/>
</dbReference>
<evidence type="ECO:0000256" key="2">
    <source>
        <dbReference type="ARBA" id="ARBA00022729"/>
    </source>
</evidence>
<dbReference type="PROSITE" id="PS51257">
    <property type="entry name" value="PROKAR_LIPOPROTEIN"/>
    <property type="match status" value="1"/>
</dbReference>
<evidence type="ECO:0000256" key="1">
    <source>
        <dbReference type="ARBA" id="ARBA00004370"/>
    </source>
</evidence>
<dbReference type="PANTHER" id="PTHR30332:SF24">
    <property type="entry name" value="SECRETIN GSPD-RELATED"/>
    <property type="match status" value="1"/>
</dbReference>
<organism evidence="9">
    <name type="scientific">Magnetococcus massalia (strain MO-1)</name>
    <dbReference type="NCBI Taxonomy" id="451514"/>
    <lineage>
        <taxon>Bacteria</taxon>
        <taxon>Pseudomonadati</taxon>
        <taxon>Pseudomonadota</taxon>
        <taxon>Magnetococcia</taxon>
        <taxon>Magnetococcales</taxon>
        <taxon>Magnetococcaceae</taxon>
        <taxon>Magnetococcus</taxon>
    </lineage>
</organism>
<dbReference type="SMART" id="SM00028">
    <property type="entry name" value="TPR"/>
    <property type="match status" value="2"/>
</dbReference>
<accession>A0A1S7LDY4</accession>
<dbReference type="SUPFAM" id="SSF48452">
    <property type="entry name" value="TPR-like"/>
    <property type="match status" value="1"/>
</dbReference>
<dbReference type="InterPro" id="IPR050810">
    <property type="entry name" value="Bact_Secretion_Sys_Channel"/>
</dbReference>
<dbReference type="GO" id="GO:0016020">
    <property type="term" value="C:membrane"/>
    <property type="evidence" value="ECO:0007669"/>
    <property type="project" value="UniProtKB-SubCell"/>
</dbReference>
<dbReference type="GO" id="GO:0015627">
    <property type="term" value="C:type II protein secretion system complex"/>
    <property type="evidence" value="ECO:0007669"/>
    <property type="project" value="TreeGrafter"/>
</dbReference>
<evidence type="ECO:0000256" key="7">
    <source>
        <dbReference type="SAM" id="SignalP"/>
    </source>
</evidence>
<evidence type="ECO:0000256" key="4">
    <source>
        <dbReference type="PROSITE-ProRule" id="PRU00339"/>
    </source>
</evidence>
<dbReference type="PROSITE" id="PS50005">
    <property type="entry name" value="TPR"/>
    <property type="match status" value="2"/>
</dbReference>
<sequence length="645" mass="71431">MIKRSRKLAAVAVMALTLAGCQSVPTSPLTSLSQMPKHTALLEMLKQSEGRVTSESRQLAMDGVKLLANHKLESANEAFNKALKLDPRSAPVHYLNAMAYHLRGVKGDTKALDLAQQGYQLALKFDPTMVSAHRMLGELHADKGEHKVAIHHFGQAIEMDDQDRDLLWSMARSAYKVGKPDIAAAMVERLDKLKAITTPREKGNASIILAAVGEEKRANALYTTLQEEDQAKSSWRKRLEQRLQRWQDWYHREQKVSKERLKRVDYLPLEGIQKAQFDGGGFGGDGGGGGGGGGFGGGGGGGGGGGMEPGLPGKSVVVDVVIIRSEETLNTSKGVNLLSGLQLQFGDSNNSVNAWGQSTTREQSLDFFDSLNDTSQRTRTITRAINIPAITYTLNIANANNQRNEILARPTIIASSDQTSQFFSGTELNAAAVATGAQGGESISIEKQIGVKLDVTPRFMEDGRIQLQVYAERTFLKTPSSDVNFTFRVETSKTTVNANVIMRYGETVILSGLSEKEAENARDGVPFLQDLPLLQYGFSRQTGKEFQKSVLILLTPRPTQYVYQPEKARKEVAKNLSSEERVIESLRARYADWFKPYPNWASVFHHMQQNSLYREFRTGDVELEHWSNMSSMEARLKHAAEYLWF</sequence>
<feature type="region of interest" description="Disordered" evidence="6">
    <location>
        <begin position="281"/>
        <end position="310"/>
    </location>
</feature>
<feature type="repeat" description="TPR" evidence="4">
    <location>
        <begin position="56"/>
        <end position="89"/>
    </location>
</feature>
<keyword evidence="3" id="KW-0472">Membrane</keyword>
<proteinExistence type="inferred from homology"/>
<evidence type="ECO:0000256" key="6">
    <source>
        <dbReference type="SAM" id="MobiDB-lite"/>
    </source>
</evidence>
<comment type="similarity">
    <text evidence="5">Belongs to the bacterial secretin family.</text>
</comment>
<feature type="chain" id="PRO_5012774644" description="Type II/III secretion system secretin-like domain-containing protein" evidence="7">
    <location>
        <begin position="24"/>
        <end position="645"/>
    </location>
</feature>
<feature type="compositionally biased region" description="Gly residues" evidence="6">
    <location>
        <begin position="281"/>
        <end position="308"/>
    </location>
</feature>
<dbReference type="Pfam" id="PF00263">
    <property type="entry name" value="Secretin"/>
    <property type="match status" value="1"/>
</dbReference>
<evidence type="ECO:0000313" key="9">
    <source>
        <dbReference type="EMBL" id="CRH05152.1"/>
    </source>
</evidence>
<dbReference type="InterPro" id="IPR004846">
    <property type="entry name" value="T2SS/T3SS_dom"/>
</dbReference>
<feature type="repeat" description="TPR" evidence="4">
    <location>
        <begin position="130"/>
        <end position="163"/>
    </location>
</feature>
<dbReference type="InterPro" id="IPR019734">
    <property type="entry name" value="TPR_rpt"/>
</dbReference>
<feature type="domain" description="Type II/III secretion system secretin-like" evidence="8">
    <location>
        <begin position="399"/>
        <end position="557"/>
    </location>
</feature>
<dbReference type="GO" id="GO:0009306">
    <property type="term" value="P:protein secretion"/>
    <property type="evidence" value="ECO:0007669"/>
    <property type="project" value="InterPro"/>
</dbReference>
<reference evidence="9" key="1">
    <citation type="submission" date="2015-04" db="EMBL/GenBank/DDBJ databases">
        <authorList>
            <person name="Syromyatnikov M.Y."/>
            <person name="Popov V.N."/>
        </authorList>
    </citation>
    <scope>NUCLEOTIDE SEQUENCE</scope>
    <source>
        <strain evidence="9">MO-1</strain>
    </source>
</reference>
<dbReference type="EMBL" id="LO017727">
    <property type="protein sequence ID" value="CRH05152.1"/>
    <property type="molecule type" value="Genomic_DNA"/>
</dbReference>
<evidence type="ECO:0000256" key="5">
    <source>
        <dbReference type="RuleBase" id="RU004003"/>
    </source>
</evidence>
<protein>
    <recommendedName>
        <fullName evidence="8">Type II/III secretion system secretin-like domain-containing protein</fullName>
    </recommendedName>
</protein>
<evidence type="ECO:0000259" key="8">
    <source>
        <dbReference type="Pfam" id="PF00263"/>
    </source>
</evidence>
<feature type="signal peptide" evidence="7">
    <location>
        <begin position="1"/>
        <end position="23"/>
    </location>
</feature>
<dbReference type="PANTHER" id="PTHR30332">
    <property type="entry name" value="PROBABLE GENERAL SECRETION PATHWAY PROTEIN D"/>
    <property type="match status" value="1"/>
</dbReference>
<evidence type="ECO:0000256" key="3">
    <source>
        <dbReference type="ARBA" id="ARBA00023136"/>
    </source>
</evidence>
<dbReference type="AlphaFoldDB" id="A0A1S7LDY4"/>
<comment type="subcellular location">
    <subcellularLocation>
        <location evidence="1">Membrane</location>
    </subcellularLocation>
</comment>
<name>A0A1S7LDY4_MAGMO</name>
<keyword evidence="2 7" id="KW-0732">Signal</keyword>
<gene>
    <name evidence="9" type="ORF">MAGMO_0954</name>
</gene>
<keyword evidence="4" id="KW-0802">TPR repeat</keyword>